<dbReference type="EMBL" id="JBHSPF010000013">
    <property type="protein sequence ID" value="MFC5627742.1"/>
    <property type="molecule type" value="Genomic_DNA"/>
</dbReference>
<evidence type="ECO:0000313" key="1">
    <source>
        <dbReference type="EMBL" id="MFC5627742.1"/>
    </source>
</evidence>
<organism evidence="1 2">
    <name type="scientific">Aliibacillus thermotolerans</name>
    <dbReference type="NCBI Taxonomy" id="1834418"/>
    <lineage>
        <taxon>Bacteria</taxon>
        <taxon>Bacillati</taxon>
        <taxon>Bacillota</taxon>
        <taxon>Bacilli</taxon>
        <taxon>Bacillales</taxon>
        <taxon>Bacillaceae</taxon>
        <taxon>Aliibacillus</taxon>
    </lineage>
</organism>
<name>A0ABW0U2N6_9BACI</name>
<protein>
    <submittedName>
        <fullName evidence="1">Lantibiotic dehydratase C-terminal domain-containing protein</fullName>
    </submittedName>
</protein>
<gene>
    <name evidence="1" type="ORF">ACFPTR_02390</name>
</gene>
<dbReference type="RefSeq" id="WP_270898091.1">
    <property type="nucleotide sequence ID" value="NZ_JBHSPF010000013.1"/>
</dbReference>
<keyword evidence="2" id="KW-1185">Reference proteome</keyword>
<comment type="caution">
    <text evidence="1">The sequence shown here is derived from an EMBL/GenBank/DDBJ whole genome shotgun (WGS) entry which is preliminary data.</text>
</comment>
<evidence type="ECO:0000313" key="2">
    <source>
        <dbReference type="Proteomes" id="UP001596143"/>
    </source>
</evidence>
<proteinExistence type="predicted"/>
<reference evidence="2" key="1">
    <citation type="journal article" date="2019" name="Int. J. Syst. Evol. Microbiol.">
        <title>The Global Catalogue of Microorganisms (GCM) 10K type strain sequencing project: providing services to taxonomists for standard genome sequencing and annotation.</title>
        <authorList>
            <consortium name="The Broad Institute Genomics Platform"/>
            <consortium name="The Broad Institute Genome Sequencing Center for Infectious Disease"/>
            <person name="Wu L."/>
            <person name="Ma J."/>
        </authorList>
    </citation>
    <scope>NUCLEOTIDE SEQUENCE [LARGE SCALE GENOMIC DNA]</scope>
    <source>
        <strain evidence="2">CGMCC 1.15790</strain>
    </source>
</reference>
<accession>A0ABW0U2N6</accession>
<dbReference type="Proteomes" id="UP001596143">
    <property type="component" value="Unassembled WGS sequence"/>
</dbReference>
<sequence length="266" mass="31504">MTYKSINIYLHDTEMHDKFIYEEIIPLQNSILSESGINNFVLRHWRKGHHIQWHIEINDKFNNKALQNLVQILNRNIGNYSAKNSLSEESLKKQYLMLRDFEMEVGEIFPIENDTSIKVSDSKFRDDIWGEKGIESLISYYVTTNSQVMKLINKPTNYKYRASLNMFLAAINALGDVKRHQLSFRSHAEAFLNRFDKGDKLREQFEYIYTSNKSSLRTLMKIHSNEDVFIEWKKIFKDLIMKNEKYLENGDLSLPEADTYMNLNYS</sequence>